<dbReference type="Ensembl" id="ENSHCOT00000023450.1">
    <property type="protein sequence ID" value="ENSHCOP00000015514.1"/>
    <property type="gene ID" value="ENSHCOG00000019133.1"/>
</dbReference>
<dbReference type="GO" id="GO:0016925">
    <property type="term" value="P:protein sumoylation"/>
    <property type="evidence" value="ECO:0007669"/>
    <property type="project" value="UniProtKB-UniPathway"/>
</dbReference>
<evidence type="ECO:0000256" key="7">
    <source>
        <dbReference type="ARBA" id="ARBA00022771"/>
    </source>
</evidence>
<reference evidence="15" key="2">
    <citation type="submission" date="2025-09" db="UniProtKB">
        <authorList>
            <consortium name="Ensembl"/>
        </authorList>
    </citation>
    <scope>IDENTIFICATION</scope>
</reference>
<feature type="domain" description="SP-RING-type" evidence="14">
    <location>
        <begin position="140"/>
        <end position="224"/>
    </location>
</feature>
<evidence type="ECO:0000256" key="8">
    <source>
        <dbReference type="ARBA" id="ARBA00022786"/>
    </source>
</evidence>
<comment type="subcellular location">
    <subcellularLocation>
        <location evidence="1">Nucleus</location>
    </subcellularLocation>
</comment>
<accession>A0A3Q2YC46</accession>
<dbReference type="InterPro" id="IPR013083">
    <property type="entry name" value="Znf_RING/FYVE/PHD"/>
</dbReference>
<dbReference type="PANTHER" id="PTHR21330">
    <property type="entry name" value="E3 SUMO-PROTEIN LIGASE NSE2"/>
    <property type="match status" value="1"/>
</dbReference>
<comment type="similarity">
    <text evidence="3">Belongs to the NSE2 family.</text>
</comment>
<dbReference type="GeneID" id="109531416"/>
<dbReference type="OrthoDB" id="26899at2759"/>
<dbReference type="GO" id="GO:0030915">
    <property type="term" value="C:Smc5-Smc6 complex"/>
    <property type="evidence" value="ECO:0007669"/>
    <property type="project" value="InterPro"/>
</dbReference>
<keyword evidence="5" id="KW-0808">Transferase</keyword>
<keyword evidence="7 13" id="KW-0863">Zinc-finger</keyword>
<dbReference type="PANTHER" id="PTHR21330:SF1">
    <property type="entry name" value="E3 SUMO-PROTEIN LIGASE NSE2"/>
    <property type="match status" value="1"/>
</dbReference>
<evidence type="ECO:0000256" key="9">
    <source>
        <dbReference type="ARBA" id="ARBA00022833"/>
    </source>
</evidence>
<dbReference type="AlphaFoldDB" id="A0A3Q2YC46"/>
<protein>
    <recommendedName>
        <fullName evidence="4">E3 SUMO-protein ligase NSE2</fullName>
    </recommendedName>
    <alternativeName>
        <fullName evidence="11">E3 SUMO-protein transferase NSE2</fullName>
    </alternativeName>
    <alternativeName>
        <fullName evidence="12">Non-structural maintenance of chromosomes element 2 homolog</fullName>
    </alternativeName>
</protein>
<keyword evidence="16" id="KW-1185">Reference proteome</keyword>
<dbReference type="GeneTree" id="ENSGT00940000164859"/>
<evidence type="ECO:0000313" key="15">
    <source>
        <dbReference type="Ensembl" id="ENSHCOP00000015514.1"/>
    </source>
</evidence>
<evidence type="ECO:0000256" key="13">
    <source>
        <dbReference type="PROSITE-ProRule" id="PRU00452"/>
    </source>
</evidence>
<dbReference type="GO" id="GO:0005634">
    <property type="term" value="C:nucleus"/>
    <property type="evidence" value="ECO:0007669"/>
    <property type="project" value="UniProtKB-SubCell"/>
</dbReference>
<evidence type="ECO:0000256" key="2">
    <source>
        <dbReference type="ARBA" id="ARBA00004718"/>
    </source>
</evidence>
<dbReference type="SUPFAM" id="SSF57850">
    <property type="entry name" value="RING/U-box"/>
    <property type="match status" value="1"/>
</dbReference>
<evidence type="ECO:0000313" key="16">
    <source>
        <dbReference type="Proteomes" id="UP000264820"/>
    </source>
</evidence>
<sequence length="224" mass="25125">MYQSLSAVHSTVSSLKACQADLATGMDIVTSVALDLIEDQDGEENSGIGKMEALMLECAKLDREIECFVDTVQQATAEVTAQQQEALFTISSRVKENFTEKIAQLSDADLQTHQKIVAFKESINRSHIQASHESRNIEELDEDLAVTQTQVNFTCPLTQEDMVNPVKNKKCNHHYDEKPIRILIETRRNQNKKCRCPVVGCGNKDVKESDLVPDRTLKRKSKST</sequence>
<evidence type="ECO:0000259" key="14">
    <source>
        <dbReference type="PROSITE" id="PS51044"/>
    </source>
</evidence>
<evidence type="ECO:0000256" key="3">
    <source>
        <dbReference type="ARBA" id="ARBA00008212"/>
    </source>
</evidence>
<dbReference type="CTD" id="286053"/>
<dbReference type="GO" id="GO:0061665">
    <property type="term" value="F:SUMO ligase activity"/>
    <property type="evidence" value="ECO:0007669"/>
    <property type="project" value="TreeGrafter"/>
</dbReference>
<evidence type="ECO:0000256" key="1">
    <source>
        <dbReference type="ARBA" id="ARBA00004123"/>
    </source>
</evidence>
<dbReference type="KEGG" id="hcq:109531416"/>
<comment type="pathway">
    <text evidence="2">Protein modification; protein sumoylation.</text>
</comment>
<dbReference type="Gene3D" id="3.30.40.10">
    <property type="entry name" value="Zinc/RING finger domain, C3HC4 (zinc finger)"/>
    <property type="match status" value="1"/>
</dbReference>
<dbReference type="Proteomes" id="UP000264820">
    <property type="component" value="Unplaced"/>
</dbReference>
<dbReference type="OMA" id="NHHYDEG"/>
<dbReference type="CDD" id="cd16651">
    <property type="entry name" value="SPL-RING_NSE2"/>
    <property type="match status" value="1"/>
</dbReference>
<evidence type="ECO:0000256" key="4">
    <source>
        <dbReference type="ARBA" id="ARBA00020923"/>
    </source>
</evidence>
<keyword evidence="8" id="KW-0833">Ubl conjugation pathway</keyword>
<keyword evidence="9" id="KW-0862">Zinc</keyword>
<dbReference type="GO" id="GO:0000724">
    <property type="term" value="P:double-strand break repair via homologous recombination"/>
    <property type="evidence" value="ECO:0007669"/>
    <property type="project" value="InterPro"/>
</dbReference>
<keyword evidence="10" id="KW-0539">Nucleus</keyword>
<dbReference type="STRING" id="109280.ENSHCOP00000015514"/>
<proteinExistence type="inferred from homology"/>
<evidence type="ECO:0000256" key="10">
    <source>
        <dbReference type="ARBA" id="ARBA00023242"/>
    </source>
</evidence>
<dbReference type="Pfam" id="PF11789">
    <property type="entry name" value="zf-Nse"/>
    <property type="match status" value="1"/>
</dbReference>
<dbReference type="RefSeq" id="XP_019751262.1">
    <property type="nucleotide sequence ID" value="XM_019895703.1"/>
</dbReference>
<reference evidence="15" key="1">
    <citation type="submission" date="2025-08" db="UniProtKB">
        <authorList>
            <consortium name="Ensembl"/>
        </authorList>
    </citation>
    <scope>IDENTIFICATION</scope>
</reference>
<evidence type="ECO:0000256" key="12">
    <source>
        <dbReference type="ARBA" id="ARBA00032533"/>
    </source>
</evidence>
<dbReference type="InterPro" id="IPR004181">
    <property type="entry name" value="Znf_MIZ"/>
</dbReference>
<evidence type="ECO:0000256" key="11">
    <source>
        <dbReference type="ARBA" id="ARBA00031731"/>
    </source>
</evidence>
<keyword evidence="6" id="KW-0479">Metal-binding</keyword>
<dbReference type="UniPathway" id="UPA00886"/>
<evidence type="ECO:0000256" key="5">
    <source>
        <dbReference type="ARBA" id="ARBA00022679"/>
    </source>
</evidence>
<organism evidence="15 16">
    <name type="scientific">Hippocampus comes</name>
    <name type="common">Tiger tail seahorse</name>
    <dbReference type="NCBI Taxonomy" id="109280"/>
    <lineage>
        <taxon>Eukaryota</taxon>
        <taxon>Metazoa</taxon>
        <taxon>Chordata</taxon>
        <taxon>Craniata</taxon>
        <taxon>Vertebrata</taxon>
        <taxon>Euteleostomi</taxon>
        <taxon>Actinopterygii</taxon>
        <taxon>Neopterygii</taxon>
        <taxon>Teleostei</taxon>
        <taxon>Neoteleostei</taxon>
        <taxon>Acanthomorphata</taxon>
        <taxon>Syngnathiaria</taxon>
        <taxon>Syngnathiformes</taxon>
        <taxon>Syngnathoidei</taxon>
        <taxon>Syngnathidae</taxon>
        <taxon>Hippocampus</taxon>
    </lineage>
</organism>
<dbReference type="InterPro" id="IPR026846">
    <property type="entry name" value="Nse2(Mms21)"/>
</dbReference>
<evidence type="ECO:0000256" key="6">
    <source>
        <dbReference type="ARBA" id="ARBA00022723"/>
    </source>
</evidence>
<dbReference type="GO" id="GO:0008270">
    <property type="term" value="F:zinc ion binding"/>
    <property type="evidence" value="ECO:0007669"/>
    <property type="project" value="UniProtKB-KW"/>
</dbReference>
<dbReference type="PROSITE" id="PS51044">
    <property type="entry name" value="ZF_SP_RING"/>
    <property type="match status" value="1"/>
</dbReference>
<name>A0A3Q2YC46_HIPCM</name>